<dbReference type="Gene3D" id="3.30.1360.40">
    <property type="match status" value="1"/>
</dbReference>
<keyword evidence="17" id="KW-1185">Reference proteome</keyword>
<dbReference type="Proteomes" id="UP001321473">
    <property type="component" value="Unassembled WGS sequence"/>
</dbReference>
<dbReference type="InterPro" id="IPR013760">
    <property type="entry name" value="Topo_IIA-like_dom_sf"/>
</dbReference>
<dbReference type="InterPro" id="IPR001073">
    <property type="entry name" value="C1q_dom"/>
</dbReference>
<dbReference type="FunFam" id="3.30.1360.40:FF:000003">
    <property type="entry name" value="DNA topoisomerase 2"/>
    <property type="match status" value="1"/>
</dbReference>
<comment type="similarity">
    <text evidence="3">Belongs to the type II topoisomerase family.</text>
</comment>
<dbReference type="InterPro" id="IPR013758">
    <property type="entry name" value="Topo_IIA_A/C_ab"/>
</dbReference>
<feature type="compositionally biased region" description="Basic residues" evidence="13">
    <location>
        <begin position="322"/>
        <end position="338"/>
    </location>
</feature>
<evidence type="ECO:0000256" key="1">
    <source>
        <dbReference type="ARBA" id="ARBA00000185"/>
    </source>
</evidence>
<dbReference type="AlphaFoldDB" id="A0AAQ4DG21"/>
<sequence length="716" mass="80469">VEPQRFIISGEVAVLNTTTIEITELPVRVWTQTYKESVLETMVHGTEKVPPLITDYKEYHTDTTVRFVVSMTEEKLSRMRDEGLHKAFKLQASLTTSSMVLFDSKGVLRTFRTPEDILRDFFATRLEGYVKRKAYLIGLLSAEAKRLENQARFILEKIDNIIKIENRRRKEMIETLRARSYDPDPLVLWKKQQQQQTGRRDSQAESQDEGEDAAVAEEDDDKDKEGGSVHFNYLLGMPLWSLTRERKDDLLKKRDEKRAELEVLRKKSPENLWEEDLDAFSAKLDEVEEVERNEESGAKAPKGSKGGRGKRMHLSNVFLPARRGRPKRLRPRLNRRRWASAWCLKSSGRPRRTDKGTGPRRGARKADHDADASTERSPDDPDQSAPAKAPQRKRAAGRAKPSGSKSKPGKRKNSWSTSSESGDESLMCFGSDNDDDDDPDVSAAGPSKRQPPQQQERKKRGPPAKSQRRVADENVDEAADDEDFKPSGRGASQEAAHRSPGREEGPQEEGMQFEMSAFCGSSACWLLLSFLLVVPFVLNGASASVGFTMTQGEADGKYVRFDQVLTNVQADLTKDLGAFRCQLSGLYYFSFTFMASRRDSCRMSLRRNRVPVVTAFASDNGFSWASSGAVLYLAQNDLVYLYLEDGKFHESQSSRRAFTSFSGFLVSEDALMGRNPPAFNANEGLLPPADPTDNIFGEILRHEVPRNATESGTPSP</sequence>
<feature type="compositionally biased region" description="Basic and acidic residues" evidence="13">
    <location>
        <begin position="364"/>
        <end position="379"/>
    </location>
</feature>
<evidence type="ECO:0000256" key="13">
    <source>
        <dbReference type="SAM" id="MobiDB-lite"/>
    </source>
</evidence>
<dbReference type="GO" id="GO:0003677">
    <property type="term" value="F:DNA binding"/>
    <property type="evidence" value="ECO:0007669"/>
    <property type="project" value="UniProtKB-UniRule"/>
</dbReference>
<dbReference type="PROSITE" id="PS52040">
    <property type="entry name" value="TOPO_IIA"/>
    <property type="match status" value="1"/>
</dbReference>
<dbReference type="GO" id="GO:0000819">
    <property type="term" value="P:sister chromatid segregation"/>
    <property type="evidence" value="ECO:0007669"/>
    <property type="project" value="TreeGrafter"/>
</dbReference>
<evidence type="ECO:0000256" key="3">
    <source>
        <dbReference type="ARBA" id="ARBA00011080"/>
    </source>
</evidence>
<dbReference type="SUPFAM" id="SSF56719">
    <property type="entry name" value="Type II DNA topoisomerase"/>
    <property type="match status" value="1"/>
</dbReference>
<dbReference type="GO" id="GO:0005524">
    <property type="term" value="F:ATP binding"/>
    <property type="evidence" value="ECO:0007669"/>
    <property type="project" value="UniProtKB-KW"/>
</dbReference>
<evidence type="ECO:0000256" key="6">
    <source>
        <dbReference type="ARBA" id="ARBA00022741"/>
    </source>
</evidence>
<organism evidence="16 17">
    <name type="scientific">Amblyomma americanum</name>
    <name type="common">Lone star tick</name>
    <dbReference type="NCBI Taxonomy" id="6943"/>
    <lineage>
        <taxon>Eukaryota</taxon>
        <taxon>Metazoa</taxon>
        <taxon>Ecdysozoa</taxon>
        <taxon>Arthropoda</taxon>
        <taxon>Chelicerata</taxon>
        <taxon>Arachnida</taxon>
        <taxon>Acari</taxon>
        <taxon>Parasitiformes</taxon>
        <taxon>Ixodida</taxon>
        <taxon>Ixodoidea</taxon>
        <taxon>Ixodidae</taxon>
        <taxon>Amblyomminae</taxon>
        <taxon>Amblyomma</taxon>
    </lineage>
</organism>
<dbReference type="EC" id="5.6.2.2" evidence="4"/>
<dbReference type="Pfam" id="PF00521">
    <property type="entry name" value="DNA_topoisoIV"/>
    <property type="match status" value="1"/>
</dbReference>
<dbReference type="PANTHER" id="PTHR10169:SF38">
    <property type="entry name" value="DNA TOPOISOMERASE 2"/>
    <property type="match status" value="1"/>
</dbReference>
<gene>
    <name evidence="16" type="ORF">V5799_027321</name>
</gene>
<dbReference type="EMBL" id="JARKHS020031197">
    <property type="protein sequence ID" value="KAK8761411.1"/>
    <property type="molecule type" value="Genomic_DNA"/>
</dbReference>
<evidence type="ECO:0000256" key="4">
    <source>
        <dbReference type="ARBA" id="ARBA00012895"/>
    </source>
</evidence>
<feature type="compositionally biased region" description="Basic and acidic residues" evidence="13">
    <location>
        <begin position="495"/>
        <end position="505"/>
    </location>
</feature>
<feature type="domain" description="Topo IIA-type catalytic" evidence="15">
    <location>
        <begin position="1"/>
        <end position="277"/>
    </location>
</feature>
<keyword evidence="10" id="KW-0413">Isomerase</keyword>
<protein>
    <recommendedName>
        <fullName evidence="5">DNA topoisomerase 2</fullName>
        <ecNumber evidence="4">5.6.2.2</ecNumber>
    </recommendedName>
    <alternativeName>
        <fullName evidence="11">DNA topoisomerase II</fullName>
    </alternativeName>
</protein>
<comment type="catalytic activity">
    <reaction evidence="1">
        <text>ATP-dependent breakage, passage and rejoining of double-stranded DNA.</text>
        <dbReference type="EC" id="5.6.2.2"/>
    </reaction>
</comment>
<dbReference type="Gene3D" id="3.90.199.10">
    <property type="entry name" value="Topoisomerase II, domain 5"/>
    <property type="match status" value="1"/>
</dbReference>
<evidence type="ECO:0000256" key="11">
    <source>
        <dbReference type="ARBA" id="ARBA00031138"/>
    </source>
</evidence>
<feature type="domain" description="C1q" evidence="14">
    <location>
        <begin position="536"/>
        <end position="672"/>
    </location>
</feature>
<name>A0AAQ4DG21_AMBAM</name>
<dbReference type="Pfam" id="PF00386">
    <property type="entry name" value="C1q"/>
    <property type="match status" value="1"/>
</dbReference>
<feature type="non-terminal residue" evidence="16">
    <location>
        <position position="1"/>
    </location>
</feature>
<dbReference type="FunFam" id="1.10.268.10:FF:000002">
    <property type="entry name" value="DNA topoisomerase 2"/>
    <property type="match status" value="1"/>
</dbReference>
<dbReference type="Gene3D" id="1.10.268.10">
    <property type="entry name" value="Topoisomerase, domain 3"/>
    <property type="match status" value="1"/>
</dbReference>
<feature type="region of interest" description="Disordered" evidence="13">
    <location>
        <begin position="288"/>
        <end position="509"/>
    </location>
</feature>
<dbReference type="InterPro" id="IPR001154">
    <property type="entry name" value="TopoII_euk"/>
</dbReference>
<evidence type="ECO:0000256" key="7">
    <source>
        <dbReference type="ARBA" id="ARBA00022840"/>
    </source>
</evidence>
<keyword evidence="9 12" id="KW-0238">DNA-binding</keyword>
<dbReference type="PANTHER" id="PTHR10169">
    <property type="entry name" value="DNA TOPOISOMERASE/GYRASE"/>
    <property type="match status" value="1"/>
</dbReference>
<reference evidence="16 17" key="1">
    <citation type="journal article" date="2023" name="Arcadia Sci">
        <title>De novo assembly of a long-read Amblyomma americanum tick genome.</title>
        <authorList>
            <person name="Chou S."/>
            <person name="Poskanzer K.E."/>
            <person name="Rollins M."/>
            <person name="Thuy-Boun P.S."/>
        </authorList>
    </citation>
    <scope>NUCLEOTIDE SEQUENCE [LARGE SCALE GENOMIC DNA]</scope>
    <source>
        <strain evidence="16">F_SG_1</strain>
        <tissue evidence="16">Salivary glands</tissue>
    </source>
</reference>
<dbReference type="Gene3D" id="2.60.120.40">
    <property type="match status" value="1"/>
</dbReference>
<dbReference type="SMART" id="SM00110">
    <property type="entry name" value="C1Q"/>
    <property type="match status" value="1"/>
</dbReference>
<comment type="caution">
    <text evidence="16">The sequence shown here is derived from an EMBL/GenBank/DDBJ whole genome shotgun (WGS) entry which is preliminary data.</text>
</comment>
<dbReference type="InterPro" id="IPR002205">
    <property type="entry name" value="Topo_IIA_dom_A"/>
</dbReference>
<dbReference type="GO" id="GO:0005634">
    <property type="term" value="C:nucleus"/>
    <property type="evidence" value="ECO:0007669"/>
    <property type="project" value="TreeGrafter"/>
</dbReference>
<dbReference type="SUPFAM" id="SSF49842">
    <property type="entry name" value="TNF-like"/>
    <property type="match status" value="1"/>
</dbReference>
<dbReference type="InterPro" id="IPR008983">
    <property type="entry name" value="Tumour_necrosis_fac-like_dom"/>
</dbReference>
<evidence type="ECO:0000256" key="9">
    <source>
        <dbReference type="ARBA" id="ARBA00023125"/>
    </source>
</evidence>
<dbReference type="PROSITE" id="PS50871">
    <property type="entry name" value="C1Q"/>
    <property type="match status" value="1"/>
</dbReference>
<evidence type="ECO:0000256" key="8">
    <source>
        <dbReference type="ARBA" id="ARBA00023029"/>
    </source>
</evidence>
<dbReference type="PRINTS" id="PR00007">
    <property type="entry name" value="COMPLEMNTC1Q"/>
</dbReference>
<evidence type="ECO:0000313" key="16">
    <source>
        <dbReference type="EMBL" id="KAK8761411.1"/>
    </source>
</evidence>
<proteinExistence type="inferred from homology"/>
<feature type="compositionally biased region" description="Acidic residues" evidence="13">
    <location>
        <begin position="206"/>
        <end position="222"/>
    </location>
</feature>
<feature type="compositionally biased region" description="Basic residues" evidence="13">
    <location>
        <begin position="457"/>
        <end position="468"/>
    </location>
</feature>
<evidence type="ECO:0000256" key="2">
    <source>
        <dbReference type="ARBA" id="ARBA00001946"/>
    </source>
</evidence>
<dbReference type="GO" id="GO:0003918">
    <property type="term" value="F:DNA topoisomerase type II (double strand cut, ATP-hydrolyzing) activity"/>
    <property type="evidence" value="ECO:0007669"/>
    <property type="project" value="UniProtKB-EC"/>
</dbReference>
<keyword evidence="8" id="KW-0799">Topoisomerase</keyword>
<evidence type="ECO:0000256" key="5">
    <source>
        <dbReference type="ARBA" id="ARBA00019635"/>
    </source>
</evidence>
<evidence type="ECO:0000256" key="10">
    <source>
        <dbReference type="ARBA" id="ARBA00023235"/>
    </source>
</evidence>
<dbReference type="GO" id="GO:0000712">
    <property type="term" value="P:resolution of meiotic recombination intermediates"/>
    <property type="evidence" value="ECO:0007669"/>
    <property type="project" value="TreeGrafter"/>
</dbReference>
<evidence type="ECO:0000313" key="17">
    <source>
        <dbReference type="Proteomes" id="UP001321473"/>
    </source>
</evidence>
<accession>A0AAQ4DG21</accession>
<dbReference type="InterPro" id="IPR013757">
    <property type="entry name" value="Topo_IIA_A_a_sf"/>
</dbReference>
<feature type="compositionally biased region" description="Acidic residues" evidence="13">
    <location>
        <begin position="473"/>
        <end position="483"/>
    </location>
</feature>
<keyword evidence="7" id="KW-0067">ATP-binding</keyword>
<keyword evidence="6" id="KW-0547">Nucleotide-binding</keyword>
<evidence type="ECO:0000259" key="14">
    <source>
        <dbReference type="PROSITE" id="PS50871"/>
    </source>
</evidence>
<dbReference type="PRINTS" id="PR01158">
    <property type="entry name" value="TOPISMRASEII"/>
</dbReference>
<dbReference type="SMART" id="SM00434">
    <property type="entry name" value="TOP4c"/>
    <property type="match status" value="1"/>
</dbReference>
<evidence type="ECO:0000259" key="15">
    <source>
        <dbReference type="PROSITE" id="PS52040"/>
    </source>
</evidence>
<feature type="region of interest" description="Disordered" evidence="13">
    <location>
        <begin position="190"/>
        <end position="228"/>
    </location>
</feature>
<comment type="cofactor">
    <cofactor evidence="2">
        <name>Mg(2+)</name>
        <dbReference type="ChEBI" id="CHEBI:18420"/>
    </cofactor>
</comment>
<dbReference type="InterPro" id="IPR050634">
    <property type="entry name" value="DNA_Topoisomerase_II"/>
</dbReference>
<dbReference type="GO" id="GO:0006265">
    <property type="term" value="P:DNA topological change"/>
    <property type="evidence" value="ECO:0007669"/>
    <property type="project" value="InterPro"/>
</dbReference>
<evidence type="ECO:0000256" key="12">
    <source>
        <dbReference type="PROSITE-ProRule" id="PRU01384"/>
    </source>
</evidence>
<comment type="caution">
    <text evidence="12">Lacks conserved residue(s) required for the propagation of feature annotation.</text>
</comment>